<name>A0AA49Q7A4_9BACT</name>
<dbReference type="RefSeq" id="WP_367885496.1">
    <property type="nucleotide sequence ID" value="NZ_CP130612.1"/>
</dbReference>
<dbReference type="PANTHER" id="PTHR30126">
    <property type="entry name" value="HTH-TYPE TRANSCRIPTIONAL REGULATOR"/>
    <property type="match status" value="1"/>
</dbReference>
<keyword evidence="4" id="KW-0804">Transcription</keyword>
<dbReference type="Proteomes" id="UP001229955">
    <property type="component" value="Chromosome"/>
</dbReference>
<feature type="domain" description="HTH lysR-type" evidence="5">
    <location>
        <begin position="8"/>
        <end position="65"/>
    </location>
</feature>
<dbReference type="PROSITE" id="PS50931">
    <property type="entry name" value="HTH_LYSR"/>
    <property type="match status" value="1"/>
</dbReference>
<dbReference type="EMBL" id="CP130613">
    <property type="protein sequence ID" value="WKW15523.1"/>
    <property type="molecule type" value="Genomic_DNA"/>
</dbReference>
<proteinExistence type="inferred from homology"/>
<dbReference type="InterPro" id="IPR036390">
    <property type="entry name" value="WH_DNA-bd_sf"/>
</dbReference>
<reference evidence="7" key="1">
    <citation type="submission" date="2023-07" db="EMBL/GenBank/DDBJ databases">
        <authorList>
            <person name="Haufschild T."/>
            <person name="Kallscheuer N."/>
            <person name="Hammer J."/>
            <person name="Kohn T."/>
            <person name="Kabuu M."/>
            <person name="Jogler M."/>
            <person name="Wohfarth N."/>
            <person name="Heuer A."/>
            <person name="Rohde M."/>
            <person name="van Teeseling M.C.F."/>
            <person name="Jogler C."/>
        </authorList>
    </citation>
    <scope>NUCLEOTIDE SEQUENCE</scope>
    <source>
        <strain evidence="6">Strain 138</strain>
        <strain evidence="7">Strain 318</strain>
    </source>
</reference>
<dbReference type="GO" id="GO:0003700">
    <property type="term" value="F:DNA-binding transcription factor activity"/>
    <property type="evidence" value="ECO:0007669"/>
    <property type="project" value="InterPro"/>
</dbReference>
<dbReference type="FunFam" id="1.10.10.10:FF:000001">
    <property type="entry name" value="LysR family transcriptional regulator"/>
    <property type="match status" value="1"/>
</dbReference>
<keyword evidence="3" id="KW-0238">DNA-binding</keyword>
<keyword evidence="2" id="KW-0805">Transcription regulation</keyword>
<dbReference type="PRINTS" id="PR00039">
    <property type="entry name" value="HTHLYSR"/>
</dbReference>
<dbReference type="SUPFAM" id="SSF53850">
    <property type="entry name" value="Periplasmic binding protein-like II"/>
    <property type="match status" value="1"/>
</dbReference>
<evidence type="ECO:0000313" key="6">
    <source>
        <dbReference type="EMBL" id="WKW12616.1"/>
    </source>
</evidence>
<evidence type="ECO:0000256" key="1">
    <source>
        <dbReference type="ARBA" id="ARBA00009437"/>
    </source>
</evidence>
<evidence type="ECO:0000256" key="2">
    <source>
        <dbReference type="ARBA" id="ARBA00023015"/>
    </source>
</evidence>
<dbReference type="Pfam" id="PF03466">
    <property type="entry name" value="LysR_substrate"/>
    <property type="match status" value="1"/>
</dbReference>
<dbReference type="Pfam" id="PF00126">
    <property type="entry name" value="HTH_1"/>
    <property type="match status" value="1"/>
</dbReference>
<dbReference type="Gene3D" id="3.40.190.290">
    <property type="match status" value="1"/>
</dbReference>
<organism evidence="7 8">
    <name type="scientific">Pseudogemmatithrix spongiicola</name>
    <dbReference type="NCBI Taxonomy" id="3062599"/>
    <lineage>
        <taxon>Bacteria</taxon>
        <taxon>Pseudomonadati</taxon>
        <taxon>Gemmatimonadota</taxon>
        <taxon>Gemmatimonadia</taxon>
        <taxon>Gemmatimonadales</taxon>
        <taxon>Gemmatimonadaceae</taxon>
        <taxon>Pseudogemmatithrix</taxon>
    </lineage>
</organism>
<dbReference type="InterPro" id="IPR000847">
    <property type="entry name" value="LysR_HTH_N"/>
</dbReference>
<accession>A0AA49JV78</accession>
<dbReference type="AlphaFoldDB" id="A0AA49Q7A4"/>
<evidence type="ECO:0000256" key="3">
    <source>
        <dbReference type="ARBA" id="ARBA00023125"/>
    </source>
</evidence>
<accession>A0AA49Q7A4</accession>
<dbReference type="EMBL" id="CP130612">
    <property type="protein sequence ID" value="WKW12616.1"/>
    <property type="molecule type" value="Genomic_DNA"/>
</dbReference>
<evidence type="ECO:0000256" key="4">
    <source>
        <dbReference type="ARBA" id="ARBA00023163"/>
    </source>
</evidence>
<dbReference type="PANTHER" id="PTHR30126:SF98">
    <property type="entry name" value="HTH-TYPE TRANSCRIPTIONAL ACTIVATOR BAUR"/>
    <property type="match status" value="1"/>
</dbReference>
<evidence type="ECO:0000259" key="5">
    <source>
        <dbReference type="PROSITE" id="PS50931"/>
    </source>
</evidence>
<protein>
    <submittedName>
        <fullName evidence="7">LysR family transcriptional regulator</fullName>
    </submittedName>
</protein>
<evidence type="ECO:0000313" key="8">
    <source>
        <dbReference type="Proteomes" id="UP001229955"/>
    </source>
</evidence>
<dbReference type="InterPro" id="IPR005119">
    <property type="entry name" value="LysR_subst-bd"/>
</dbReference>
<comment type="similarity">
    <text evidence="1">Belongs to the LysR transcriptional regulatory family.</text>
</comment>
<sequence length="299" mass="33627">MESRLPTLNYHHLLYFWAVAKEGHLTRAAAHLRVSQSALSTQIRQLEARLGQPLFQRQGRQLTLTEAGRIALEYAEQIVGAGQELVATLREGREAARQVVRIGAVATLSRNFQRSFVAPLLGVPDVSLVLQSASLGELLARLRAHTLDVVLANRRVHEDAEHAWRCQRIARQQVSLVGHRRRGRAFRFPEDVGKVPLILPSRDSELRSGFDVLCERAGIRPTVVAEVDDMAMLRLLARDLQAVALVPAVVVRDELRRGTLHEYCAVPDLYEEFFAVTVRRQFAPPLVRTLLDHRIESAL</sequence>
<gene>
    <name evidence="6" type="ORF">Strain138_001913</name>
    <name evidence="7" type="ORF">Strain318_001912</name>
</gene>
<dbReference type="Gene3D" id="1.10.10.10">
    <property type="entry name" value="Winged helix-like DNA-binding domain superfamily/Winged helix DNA-binding domain"/>
    <property type="match status" value="1"/>
</dbReference>
<dbReference type="GO" id="GO:0000976">
    <property type="term" value="F:transcription cis-regulatory region binding"/>
    <property type="evidence" value="ECO:0007669"/>
    <property type="project" value="TreeGrafter"/>
</dbReference>
<dbReference type="InterPro" id="IPR036388">
    <property type="entry name" value="WH-like_DNA-bd_sf"/>
</dbReference>
<keyword evidence="8" id="KW-1185">Reference proteome</keyword>
<dbReference type="CDD" id="cd05466">
    <property type="entry name" value="PBP2_LTTR_substrate"/>
    <property type="match status" value="1"/>
</dbReference>
<evidence type="ECO:0000313" key="7">
    <source>
        <dbReference type="EMBL" id="WKW15523.1"/>
    </source>
</evidence>
<dbReference type="KEGG" id="pspc:Strain318_001912"/>
<dbReference type="SUPFAM" id="SSF46785">
    <property type="entry name" value="Winged helix' DNA-binding domain"/>
    <property type="match status" value="1"/>
</dbReference>